<evidence type="ECO:0000313" key="3">
    <source>
        <dbReference type="Proteomes" id="UP000277671"/>
    </source>
</evidence>
<dbReference type="EMBL" id="RBKT01000001">
    <property type="protein sequence ID" value="RKR92705.1"/>
    <property type="molecule type" value="Genomic_DNA"/>
</dbReference>
<keyword evidence="3" id="KW-1185">Reference proteome</keyword>
<name>A0A495JVY6_9ACTN</name>
<proteinExistence type="predicted"/>
<reference evidence="2 3" key="1">
    <citation type="submission" date="2018-10" db="EMBL/GenBank/DDBJ databases">
        <title>Sequencing the genomes of 1000 actinobacteria strains.</title>
        <authorList>
            <person name="Klenk H.-P."/>
        </authorList>
    </citation>
    <scope>NUCLEOTIDE SEQUENCE [LARGE SCALE GENOMIC DNA]</scope>
    <source>
        <strain evidence="2 3">DSM 45175</strain>
    </source>
</reference>
<gene>
    <name evidence="2" type="ORF">BDK92_7183</name>
</gene>
<sequence>MTTTLTYPGPGIAYRNPGPGAARMPEVPFLTRTDLAAIGTEVWGVPVTETKITELVRESRPGGKYEDDPFVGPDSYLGNAPWWAKGRGRTVTAWFKRHMPPPVVDAEAVAAERQLELADVLWLEDVAALGGVQEKTITDHLYQSQEEVGGKRGAAKKRGKWADDPFPAPEEKRAGRRVYWKAERRDEILAWFGRHPRRQVGDGIGGPSGITRAEAQGLQPPKPPKPPKPPVNASPREYLDWAAGHALDIYLAGDTARAIDSFAADLVQHEGTTHIVEDPEFRSAMADAAAKGWEAFKAAMSGWPLRKPSGRSSKPRVKS</sequence>
<protein>
    <submittedName>
        <fullName evidence="2">Uncharacterized protein</fullName>
    </submittedName>
</protein>
<evidence type="ECO:0000256" key="1">
    <source>
        <dbReference type="SAM" id="MobiDB-lite"/>
    </source>
</evidence>
<dbReference type="AlphaFoldDB" id="A0A495JVY6"/>
<feature type="compositionally biased region" description="Pro residues" evidence="1">
    <location>
        <begin position="220"/>
        <end position="232"/>
    </location>
</feature>
<evidence type="ECO:0000313" key="2">
    <source>
        <dbReference type="EMBL" id="RKR92705.1"/>
    </source>
</evidence>
<organism evidence="2 3">
    <name type="scientific">Micromonospora pisi</name>
    <dbReference type="NCBI Taxonomy" id="589240"/>
    <lineage>
        <taxon>Bacteria</taxon>
        <taxon>Bacillati</taxon>
        <taxon>Actinomycetota</taxon>
        <taxon>Actinomycetes</taxon>
        <taxon>Micromonosporales</taxon>
        <taxon>Micromonosporaceae</taxon>
        <taxon>Micromonospora</taxon>
    </lineage>
</organism>
<feature type="region of interest" description="Disordered" evidence="1">
    <location>
        <begin position="200"/>
        <end position="235"/>
    </location>
</feature>
<comment type="caution">
    <text evidence="2">The sequence shown here is derived from an EMBL/GenBank/DDBJ whole genome shotgun (WGS) entry which is preliminary data.</text>
</comment>
<accession>A0A495JVY6</accession>
<dbReference type="Proteomes" id="UP000277671">
    <property type="component" value="Unassembled WGS sequence"/>
</dbReference>
<feature type="region of interest" description="Disordered" evidence="1">
    <location>
        <begin position="147"/>
        <end position="169"/>
    </location>
</feature>